<dbReference type="InterPro" id="IPR013087">
    <property type="entry name" value="Znf_C2H2_type"/>
</dbReference>
<feature type="compositionally biased region" description="Low complexity" evidence="10">
    <location>
        <begin position="359"/>
        <end position="394"/>
    </location>
</feature>
<keyword evidence="8" id="KW-0539">Nucleus</keyword>
<evidence type="ECO:0000256" key="9">
    <source>
        <dbReference type="PROSITE-ProRule" id="PRU00042"/>
    </source>
</evidence>
<dbReference type="GO" id="GO:0005634">
    <property type="term" value="C:nucleus"/>
    <property type="evidence" value="ECO:0007669"/>
    <property type="project" value="UniProtKB-SubCell"/>
</dbReference>
<keyword evidence="5" id="KW-0862">Zinc</keyword>
<evidence type="ECO:0000256" key="6">
    <source>
        <dbReference type="ARBA" id="ARBA00023015"/>
    </source>
</evidence>
<evidence type="ECO:0000256" key="8">
    <source>
        <dbReference type="ARBA" id="ARBA00023242"/>
    </source>
</evidence>
<feature type="region of interest" description="Disordered" evidence="10">
    <location>
        <begin position="207"/>
        <end position="292"/>
    </location>
</feature>
<feature type="compositionally biased region" description="Acidic residues" evidence="10">
    <location>
        <begin position="228"/>
        <end position="249"/>
    </location>
</feature>
<dbReference type="GO" id="GO:0008270">
    <property type="term" value="F:zinc ion binding"/>
    <property type="evidence" value="ECO:0007669"/>
    <property type="project" value="UniProtKB-KW"/>
</dbReference>
<dbReference type="InterPro" id="IPR036236">
    <property type="entry name" value="Znf_C2H2_sf"/>
</dbReference>
<feature type="region of interest" description="Disordered" evidence="10">
    <location>
        <begin position="1"/>
        <end position="29"/>
    </location>
</feature>
<keyword evidence="3" id="KW-0677">Repeat</keyword>
<dbReference type="GO" id="GO:0000433">
    <property type="term" value="P:carbon catabolite repression of transcription from RNA polymerase II promoter by glucose"/>
    <property type="evidence" value="ECO:0007669"/>
    <property type="project" value="TreeGrafter"/>
</dbReference>
<dbReference type="Proteomes" id="UP001383192">
    <property type="component" value="Unassembled WGS sequence"/>
</dbReference>
<dbReference type="PANTHER" id="PTHR47428">
    <property type="entry name" value="REGULATORY PROTEIN MIG1-RELATED"/>
    <property type="match status" value="1"/>
</dbReference>
<keyword evidence="2" id="KW-0479">Metal-binding</keyword>
<keyword evidence="13" id="KW-1185">Reference proteome</keyword>
<accession>A0AAW0DLN2</accession>
<evidence type="ECO:0000313" key="12">
    <source>
        <dbReference type="EMBL" id="KAK7051497.1"/>
    </source>
</evidence>
<evidence type="ECO:0000256" key="4">
    <source>
        <dbReference type="ARBA" id="ARBA00022771"/>
    </source>
</evidence>
<protein>
    <recommendedName>
        <fullName evidence="11">C2H2-type domain-containing protein</fullName>
    </recommendedName>
</protein>
<proteinExistence type="predicted"/>
<keyword evidence="6" id="KW-0805">Transcription regulation</keyword>
<dbReference type="GO" id="GO:0005737">
    <property type="term" value="C:cytoplasm"/>
    <property type="evidence" value="ECO:0007669"/>
    <property type="project" value="TreeGrafter"/>
</dbReference>
<dbReference type="SUPFAM" id="SSF57667">
    <property type="entry name" value="beta-beta-alpha zinc fingers"/>
    <property type="match status" value="1"/>
</dbReference>
<name>A0AAW0DLN2_9AGAR</name>
<sequence>MSPFNPSYSQHPHHHHHQQQHYTTTSSSKYSLFPEHNPFGVTPETVMDLDSMYHYGSNASHLSPPPLSSHSVDTHHTTAEVIDPRYVSGQFFQHEREHDGDLSSVKMEDESGHRNDSHDTVDVDHDEDPQSQQQKLSLVIPTLPDLPAAPKRKSSDDPGSSPKRHKDESSSGIFEHSYTISGSSTIARRTIGDNDTVSPTSLVSPLRRASVYDDDDTDLPQESLDVIHDEEVEEEDDDEEEYDYEDPNDGDFNPRSSSHRSTSSGISRRASDKPTESQWLYAPASGRKRAATSPNIVLPTTFQQPQPSYPNNAHHTWGNGWNSWEDAQPSQGQVHTNGLVMRNRAGTTAGLSPPGHTRYAPYPASASASVSSSSSSSSPYHSSAHSQQSSSHSSYTSEYTHGYEPYSPTQHYTQAPPPLAHSSSYTGSSYSPQHHHSPYDSPYESYHDGGSSGGGTLTPTTPSTPLTPLTPGLLLPTAGLDCVNNASSEVMIAHTHGYGTRSGGITHQSLNSGQPTTQRASSVSSGSGGGGRRRSRPSTSLPVPIPIPNLTKKSRGRRVPTLASLEYQARRDSVISELSVGMGSSVAAASVSASASGGRGKGARIHMCKVPGCGKCFARGEHLKRHVRSIHTYEKPHKCPYPGCGKDFSRHDNLGQHMRVHKDYNPGV</sequence>
<evidence type="ECO:0000256" key="7">
    <source>
        <dbReference type="ARBA" id="ARBA00023163"/>
    </source>
</evidence>
<comment type="subcellular location">
    <subcellularLocation>
        <location evidence="1">Nucleus</location>
    </subcellularLocation>
</comment>
<dbReference type="InterPro" id="IPR051007">
    <property type="entry name" value="creA/MIG_C2H2-ZnF"/>
</dbReference>
<keyword evidence="4 9" id="KW-0863">Zinc-finger</keyword>
<feature type="domain" description="C2H2-type" evidence="11">
    <location>
        <begin position="606"/>
        <end position="636"/>
    </location>
</feature>
<evidence type="ECO:0000313" key="13">
    <source>
        <dbReference type="Proteomes" id="UP001383192"/>
    </source>
</evidence>
<evidence type="ECO:0000256" key="2">
    <source>
        <dbReference type="ARBA" id="ARBA00022723"/>
    </source>
</evidence>
<feature type="compositionally biased region" description="Basic and acidic residues" evidence="10">
    <location>
        <begin position="96"/>
        <end position="123"/>
    </location>
</feature>
<dbReference type="PROSITE" id="PS50157">
    <property type="entry name" value="ZINC_FINGER_C2H2_2"/>
    <property type="match status" value="2"/>
</dbReference>
<evidence type="ECO:0000256" key="3">
    <source>
        <dbReference type="ARBA" id="ARBA00022737"/>
    </source>
</evidence>
<dbReference type="SMART" id="SM00355">
    <property type="entry name" value="ZnF_C2H2"/>
    <property type="match status" value="2"/>
</dbReference>
<feature type="region of interest" description="Disordered" evidence="10">
    <location>
        <begin position="502"/>
        <end position="557"/>
    </location>
</feature>
<feature type="compositionally biased region" description="Low complexity" evidence="10">
    <location>
        <begin position="1"/>
        <end position="10"/>
    </location>
</feature>
<organism evidence="12 13">
    <name type="scientific">Paramarasmius palmivorus</name>
    <dbReference type="NCBI Taxonomy" id="297713"/>
    <lineage>
        <taxon>Eukaryota</taxon>
        <taxon>Fungi</taxon>
        <taxon>Dikarya</taxon>
        <taxon>Basidiomycota</taxon>
        <taxon>Agaricomycotina</taxon>
        <taxon>Agaricomycetes</taxon>
        <taxon>Agaricomycetidae</taxon>
        <taxon>Agaricales</taxon>
        <taxon>Marasmiineae</taxon>
        <taxon>Marasmiaceae</taxon>
        <taxon>Paramarasmius</taxon>
    </lineage>
</organism>
<keyword evidence="7" id="KW-0804">Transcription</keyword>
<dbReference type="AlphaFoldDB" id="A0AAW0DLN2"/>
<dbReference type="GO" id="GO:0000981">
    <property type="term" value="F:DNA-binding transcription factor activity, RNA polymerase II-specific"/>
    <property type="evidence" value="ECO:0007669"/>
    <property type="project" value="UniProtKB-ARBA"/>
</dbReference>
<dbReference type="EMBL" id="JAYKXP010000012">
    <property type="protein sequence ID" value="KAK7051497.1"/>
    <property type="molecule type" value="Genomic_DNA"/>
</dbReference>
<comment type="caution">
    <text evidence="12">The sequence shown here is derived from an EMBL/GenBank/DDBJ whole genome shotgun (WGS) entry which is preliminary data.</text>
</comment>
<dbReference type="FunFam" id="3.30.160.60:FF:000125">
    <property type="entry name" value="Putative zinc finger protein 143"/>
    <property type="match status" value="1"/>
</dbReference>
<feature type="compositionally biased region" description="Low complexity" evidence="10">
    <location>
        <begin position="255"/>
        <end position="268"/>
    </location>
</feature>
<dbReference type="Pfam" id="PF00096">
    <property type="entry name" value="zf-C2H2"/>
    <property type="match status" value="2"/>
</dbReference>
<dbReference type="Gene3D" id="3.30.160.60">
    <property type="entry name" value="Classic Zinc Finger"/>
    <property type="match status" value="2"/>
</dbReference>
<feature type="domain" description="C2H2-type" evidence="11">
    <location>
        <begin position="637"/>
        <end position="666"/>
    </location>
</feature>
<evidence type="ECO:0000256" key="10">
    <source>
        <dbReference type="SAM" id="MobiDB-lite"/>
    </source>
</evidence>
<evidence type="ECO:0000259" key="11">
    <source>
        <dbReference type="PROSITE" id="PS50157"/>
    </source>
</evidence>
<dbReference type="GO" id="GO:0000978">
    <property type="term" value="F:RNA polymerase II cis-regulatory region sequence-specific DNA binding"/>
    <property type="evidence" value="ECO:0007669"/>
    <property type="project" value="TreeGrafter"/>
</dbReference>
<dbReference type="PANTHER" id="PTHR47428:SF1">
    <property type="entry name" value="REGULATORY PROTEIN MIG1-RELATED"/>
    <property type="match status" value="1"/>
</dbReference>
<gene>
    <name evidence="12" type="ORF">VNI00_004471</name>
</gene>
<reference evidence="12 13" key="1">
    <citation type="submission" date="2024-01" db="EMBL/GenBank/DDBJ databases">
        <title>A draft genome for a cacao thread blight-causing isolate of Paramarasmius palmivorus.</title>
        <authorList>
            <person name="Baruah I.K."/>
            <person name="Bukari Y."/>
            <person name="Amoako-Attah I."/>
            <person name="Meinhardt L.W."/>
            <person name="Bailey B.A."/>
            <person name="Cohen S.P."/>
        </authorList>
    </citation>
    <scope>NUCLEOTIDE SEQUENCE [LARGE SCALE GENOMIC DNA]</scope>
    <source>
        <strain evidence="12 13">GH-12</strain>
    </source>
</reference>
<evidence type="ECO:0000256" key="5">
    <source>
        <dbReference type="ARBA" id="ARBA00022833"/>
    </source>
</evidence>
<dbReference type="PROSITE" id="PS00028">
    <property type="entry name" value="ZINC_FINGER_C2H2_1"/>
    <property type="match status" value="2"/>
</dbReference>
<feature type="compositionally biased region" description="Low complexity" evidence="10">
    <location>
        <begin position="422"/>
        <end position="432"/>
    </location>
</feature>
<feature type="region of interest" description="Disordered" evidence="10">
    <location>
        <begin position="345"/>
        <end position="472"/>
    </location>
</feature>
<feature type="region of interest" description="Disordered" evidence="10">
    <location>
        <begin position="96"/>
        <end position="177"/>
    </location>
</feature>
<evidence type="ECO:0000256" key="1">
    <source>
        <dbReference type="ARBA" id="ARBA00004123"/>
    </source>
</evidence>
<feature type="compositionally biased region" description="Polar residues" evidence="10">
    <location>
        <begin position="503"/>
        <end position="518"/>
    </location>
</feature>
<feature type="compositionally biased region" description="Low complexity" evidence="10">
    <location>
        <begin position="457"/>
        <end position="472"/>
    </location>
</feature>